<evidence type="ECO:0000259" key="2">
    <source>
        <dbReference type="Pfam" id="PF00884"/>
    </source>
</evidence>
<feature type="domain" description="Sulfatase N-terminal" evidence="2">
    <location>
        <begin position="37"/>
        <end position="375"/>
    </location>
</feature>
<dbReference type="InterPro" id="IPR052701">
    <property type="entry name" value="GAG_Ulvan_Degrading_Sulfatases"/>
</dbReference>
<feature type="signal peptide" evidence="1">
    <location>
        <begin position="1"/>
        <end position="25"/>
    </location>
</feature>
<dbReference type="InterPro" id="IPR017850">
    <property type="entry name" value="Alkaline_phosphatase_core_sf"/>
</dbReference>
<dbReference type="InterPro" id="IPR000917">
    <property type="entry name" value="Sulfatase_N"/>
</dbReference>
<dbReference type="Gene3D" id="3.30.1120.10">
    <property type="match status" value="1"/>
</dbReference>
<dbReference type="PANTHER" id="PTHR43751:SF3">
    <property type="entry name" value="SULFATASE N-TERMINAL DOMAIN-CONTAINING PROTEIN"/>
    <property type="match status" value="1"/>
</dbReference>
<sequence>MIQRSTPLFFLCVLLFACTSAPTTSEVGEEDTNFESPNIIFIMADDLGYGDLGCYGQSQIQTPNIDRLAEQGMKFTQFYAGSTVCAPSRAVLMTGQHTGKTRVRGNAGGDDRSKQSLQAEDVTVAEVLKKANYETALVGKWGLGEVGQEGHPLEQGFDSFYGYLNQRHAHNYYPEFLWDNLDSVPLNNVVERVDRGRGGFPGGYATEKVDYSHDLFTEKALTFIQQEREQPFFLYLALTIPHANNEAGDKGMEVPDYGIYADRDWPETQKGTAAMITRMDKDLGRILETLQQQGIDENTLVIFTSDNGPHQEGGNDPDFFDSNGPLQGIKRAMYEGGIRVPFIARWPAHIPAGVTSDYIGYFGDMMATFAELADVRPPEDIQSISIVPTLLGHPEEQRPHNYLYWEFYEQGSRQAARMGNWKGIREPMFTGDMQLYNLENDLEEQNNVAAQHPDIVDDMKHIMDEAHEPSPLWIVDEAK</sequence>
<dbReference type="Gene3D" id="3.40.720.10">
    <property type="entry name" value="Alkaline Phosphatase, subunit A"/>
    <property type="match status" value="1"/>
</dbReference>
<gene>
    <name evidence="3" type="ORF">K4G66_16085</name>
</gene>
<feature type="chain" id="PRO_5041209957" evidence="1">
    <location>
        <begin position="26"/>
        <end position="479"/>
    </location>
</feature>
<organism evidence="3">
    <name type="scientific">Roseihalotalea indica</name>
    <dbReference type="NCBI Taxonomy" id="2867963"/>
    <lineage>
        <taxon>Bacteria</taxon>
        <taxon>Pseudomonadati</taxon>
        <taxon>Bacteroidota</taxon>
        <taxon>Cytophagia</taxon>
        <taxon>Cytophagales</taxon>
        <taxon>Catalimonadaceae</taxon>
        <taxon>Roseihalotalea</taxon>
    </lineage>
</organism>
<proteinExistence type="predicted"/>
<accession>A0AA49JKA2</accession>
<dbReference type="EMBL" id="CP120682">
    <property type="protein sequence ID" value="WKN40213.1"/>
    <property type="molecule type" value="Genomic_DNA"/>
</dbReference>
<dbReference type="Pfam" id="PF00884">
    <property type="entry name" value="Sulfatase"/>
    <property type="match status" value="1"/>
</dbReference>
<name>A0AA49JKA2_9BACT</name>
<evidence type="ECO:0000313" key="3">
    <source>
        <dbReference type="EMBL" id="WKN40213.1"/>
    </source>
</evidence>
<reference evidence="3" key="2">
    <citation type="journal article" date="2024" name="Antonie Van Leeuwenhoek">
        <title>Roseihalotalea indica gen. nov., sp. nov., a halophilic Bacteroidetes from mesopelagic Southwest Indian Ocean with higher carbohydrate metabolic potential.</title>
        <authorList>
            <person name="Chen B."/>
            <person name="Zhang M."/>
            <person name="Lin D."/>
            <person name="Ye J."/>
            <person name="Tang K."/>
        </authorList>
    </citation>
    <scope>NUCLEOTIDE SEQUENCE</scope>
    <source>
        <strain evidence="3">TK19036</strain>
    </source>
</reference>
<dbReference type="CDD" id="cd16145">
    <property type="entry name" value="ARS_like"/>
    <property type="match status" value="1"/>
</dbReference>
<evidence type="ECO:0000256" key="1">
    <source>
        <dbReference type="SAM" id="SignalP"/>
    </source>
</evidence>
<dbReference type="SUPFAM" id="SSF53649">
    <property type="entry name" value="Alkaline phosphatase-like"/>
    <property type="match status" value="1"/>
</dbReference>
<reference evidence="3" key="1">
    <citation type="journal article" date="2023" name="Comput. Struct. Biotechnol. J.">
        <title>Discovery of a novel marine Bacteroidetes with a rich repertoire of carbohydrate-active enzymes.</title>
        <authorList>
            <person name="Chen B."/>
            <person name="Liu G."/>
            <person name="Chen Q."/>
            <person name="Wang H."/>
            <person name="Liu L."/>
            <person name="Tang K."/>
        </authorList>
    </citation>
    <scope>NUCLEOTIDE SEQUENCE</scope>
    <source>
        <strain evidence="3">TK19036</strain>
    </source>
</reference>
<dbReference type="PROSITE" id="PS51257">
    <property type="entry name" value="PROKAR_LIPOPROTEIN"/>
    <property type="match status" value="1"/>
</dbReference>
<protein>
    <submittedName>
        <fullName evidence="3">Arylsulfatase</fullName>
    </submittedName>
</protein>
<dbReference type="AlphaFoldDB" id="A0AA49JKA2"/>
<dbReference type="PANTHER" id="PTHR43751">
    <property type="entry name" value="SULFATASE"/>
    <property type="match status" value="1"/>
</dbReference>
<keyword evidence="1" id="KW-0732">Signal</keyword>